<feature type="domain" description="Electron transfer flavoprotein alpha/beta-subunit N-terminal" evidence="2">
    <location>
        <begin position="22"/>
        <end position="213"/>
    </location>
</feature>
<dbReference type="InterPro" id="IPR014729">
    <property type="entry name" value="Rossmann-like_a/b/a_fold"/>
</dbReference>
<dbReference type="Gene3D" id="3.40.50.620">
    <property type="entry name" value="HUPs"/>
    <property type="match status" value="1"/>
</dbReference>
<evidence type="ECO:0000313" key="3">
    <source>
        <dbReference type="EMBL" id="PNR99825.1"/>
    </source>
</evidence>
<comment type="similarity">
    <text evidence="1">Belongs to the ETF beta-subunit/FixA family.</text>
</comment>
<sequence>MEICVLVKQVPSTDKVQIDEETGTMIRSELESELNPLDMYAVEEAVRIKENTPQTKITVVTMGPPSAEYALKEAISMGCDEGVLLTDRKFAGADTLATAYTLTQYLKGKNYDIIFAGERATDGETGQVGPSVGTQLDIPILTYVNKIINITNDTITVQRAVEGGNEIIQTQLPALITVVKEINEPRLPNLENKLKAKKSIIKIVSNQELKIEEEKLGLKGSPTRVVKVFYPKISRNGEKVVVKTPQEALEKITSFLKEKGVIS</sequence>
<reference evidence="3 4" key="1">
    <citation type="submission" date="2013-12" db="EMBL/GenBank/DDBJ databases">
        <title>Comparative genomics of Petrotoga isolates.</title>
        <authorList>
            <person name="Nesbo C.L."/>
            <person name="Charchuk R."/>
            <person name="Chow K."/>
        </authorList>
    </citation>
    <scope>NUCLEOTIDE SEQUENCE [LARGE SCALE GENOMIC DNA]</scope>
    <source>
        <strain evidence="3 4">DSM 10691</strain>
    </source>
</reference>
<accession>A0A2K1PAK8</accession>
<dbReference type="PANTHER" id="PTHR21294">
    <property type="entry name" value="ELECTRON TRANSFER FLAVOPROTEIN BETA-SUBUNIT"/>
    <property type="match status" value="1"/>
</dbReference>
<comment type="caution">
    <text evidence="3">The sequence shown here is derived from an EMBL/GenBank/DDBJ whole genome shotgun (WGS) entry which is preliminary data.</text>
</comment>
<name>A0A2K1PAK8_9BACT</name>
<dbReference type="AlphaFoldDB" id="A0A2K1PAK8"/>
<dbReference type="PROSITE" id="PS01065">
    <property type="entry name" value="ETF_BETA"/>
    <property type="match status" value="1"/>
</dbReference>
<gene>
    <name evidence="3" type="ORF">X928_05995</name>
</gene>
<dbReference type="SUPFAM" id="SSF52402">
    <property type="entry name" value="Adenine nucleotide alpha hydrolases-like"/>
    <property type="match status" value="1"/>
</dbReference>
<protein>
    <submittedName>
        <fullName evidence="3">Electron transfer flavoprotein subunit beta</fullName>
    </submittedName>
</protein>
<dbReference type="RefSeq" id="WP_103078883.1">
    <property type="nucleotide sequence ID" value="NZ_AZRM01000027.1"/>
</dbReference>
<dbReference type="SMART" id="SM00893">
    <property type="entry name" value="ETF"/>
    <property type="match status" value="1"/>
</dbReference>
<evidence type="ECO:0000313" key="4">
    <source>
        <dbReference type="Proteomes" id="UP000236199"/>
    </source>
</evidence>
<dbReference type="InterPro" id="IPR014730">
    <property type="entry name" value="ETF_a/b_N"/>
</dbReference>
<dbReference type="GO" id="GO:0009055">
    <property type="term" value="F:electron transfer activity"/>
    <property type="evidence" value="ECO:0007669"/>
    <property type="project" value="InterPro"/>
</dbReference>
<dbReference type="Pfam" id="PF01012">
    <property type="entry name" value="ETF"/>
    <property type="match status" value="1"/>
</dbReference>
<dbReference type="InterPro" id="IPR000049">
    <property type="entry name" value="ET-Flavoprotein_bsu_CS"/>
</dbReference>
<dbReference type="PANTHER" id="PTHR21294:SF17">
    <property type="entry name" value="PROTEIN FIXA"/>
    <property type="match status" value="1"/>
</dbReference>
<organism evidence="3 4">
    <name type="scientific">Petrotoga miotherma DSM 10691</name>
    <dbReference type="NCBI Taxonomy" id="1434326"/>
    <lineage>
        <taxon>Bacteria</taxon>
        <taxon>Thermotogati</taxon>
        <taxon>Thermotogota</taxon>
        <taxon>Thermotogae</taxon>
        <taxon>Petrotogales</taxon>
        <taxon>Petrotogaceae</taxon>
        <taxon>Petrotoga</taxon>
    </lineage>
</organism>
<dbReference type="EMBL" id="AZRM01000027">
    <property type="protein sequence ID" value="PNR99825.1"/>
    <property type="molecule type" value="Genomic_DNA"/>
</dbReference>
<evidence type="ECO:0000259" key="2">
    <source>
        <dbReference type="SMART" id="SM00893"/>
    </source>
</evidence>
<dbReference type="InterPro" id="IPR033948">
    <property type="entry name" value="ETF_beta_N"/>
</dbReference>
<evidence type="ECO:0000256" key="1">
    <source>
        <dbReference type="ARBA" id="ARBA00007557"/>
    </source>
</evidence>
<dbReference type="OrthoDB" id="9804960at2"/>
<dbReference type="Proteomes" id="UP000236199">
    <property type="component" value="Unassembled WGS sequence"/>
</dbReference>
<keyword evidence="4" id="KW-1185">Reference proteome</keyword>
<dbReference type="PIRSF" id="PIRSF000090">
    <property type="entry name" value="Beta-ETF"/>
    <property type="match status" value="1"/>
</dbReference>
<proteinExistence type="inferred from homology"/>
<dbReference type="InterPro" id="IPR012255">
    <property type="entry name" value="ETF_b"/>
</dbReference>
<dbReference type="CDD" id="cd01714">
    <property type="entry name" value="ETF_beta"/>
    <property type="match status" value="1"/>
</dbReference>